<accession>A0A5E4QFE7</accession>
<keyword evidence="1" id="KW-0812">Transmembrane</keyword>
<keyword evidence="1" id="KW-1133">Transmembrane helix</keyword>
<dbReference type="AlphaFoldDB" id="A0A5E4QFE7"/>
<keyword evidence="3" id="KW-1185">Reference proteome</keyword>
<evidence type="ECO:0000313" key="3">
    <source>
        <dbReference type="Proteomes" id="UP000324832"/>
    </source>
</evidence>
<reference evidence="2 3" key="1">
    <citation type="submission" date="2017-07" db="EMBL/GenBank/DDBJ databases">
        <authorList>
            <person name="Talla V."/>
            <person name="Backstrom N."/>
        </authorList>
    </citation>
    <scope>NUCLEOTIDE SEQUENCE [LARGE SCALE GENOMIC DNA]</scope>
</reference>
<dbReference type="Proteomes" id="UP000324832">
    <property type="component" value="Unassembled WGS sequence"/>
</dbReference>
<protein>
    <submittedName>
        <fullName evidence="2">Uncharacterized protein</fullName>
    </submittedName>
</protein>
<gene>
    <name evidence="2" type="ORF">LSINAPIS_LOCUS7752</name>
</gene>
<evidence type="ECO:0000313" key="2">
    <source>
        <dbReference type="EMBL" id="VVC96207.1"/>
    </source>
</evidence>
<keyword evidence="1" id="KW-0472">Membrane</keyword>
<organism evidence="2 3">
    <name type="scientific">Leptidea sinapis</name>
    <dbReference type="NCBI Taxonomy" id="189913"/>
    <lineage>
        <taxon>Eukaryota</taxon>
        <taxon>Metazoa</taxon>
        <taxon>Ecdysozoa</taxon>
        <taxon>Arthropoda</taxon>
        <taxon>Hexapoda</taxon>
        <taxon>Insecta</taxon>
        <taxon>Pterygota</taxon>
        <taxon>Neoptera</taxon>
        <taxon>Endopterygota</taxon>
        <taxon>Lepidoptera</taxon>
        <taxon>Glossata</taxon>
        <taxon>Ditrysia</taxon>
        <taxon>Papilionoidea</taxon>
        <taxon>Pieridae</taxon>
        <taxon>Dismorphiinae</taxon>
        <taxon>Leptidea</taxon>
    </lineage>
</organism>
<proteinExistence type="predicted"/>
<dbReference type="EMBL" id="FZQP02002604">
    <property type="protein sequence ID" value="VVC96207.1"/>
    <property type="molecule type" value="Genomic_DNA"/>
</dbReference>
<feature type="transmembrane region" description="Helical" evidence="1">
    <location>
        <begin position="119"/>
        <end position="144"/>
    </location>
</feature>
<evidence type="ECO:0000256" key="1">
    <source>
        <dbReference type="SAM" id="Phobius"/>
    </source>
</evidence>
<feature type="transmembrane region" description="Helical" evidence="1">
    <location>
        <begin position="82"/>
        <end position="107"/>
    </location>
</feature>
<sequence length="154" mass="16605">MSIVVDSVTGFPRRNSSSLDVLASWRDGIARDMGSAASAQDEEQSASGREKASHGEGLGKMYMAEMKEFRDTFCCRNVLKTLFIVIGLLTIIQSVVVIAVTIASAIATKIFNKEQSGRLVAMIVLAVTAAVSISVIIYGVIGIFRKRKKPVHAL</sequence>
<name>A0A5E4QFE7_9NEOP</name>